<feature type="chain" id="PRO_5032624609" evidence="2">
    <location>
        <begin position="23"/>
        <end position="382"/>
    </location>
</feature>
<dbReference type="AlphaFoldDB" id="A0A835VYF3"/>
<evidence type="ECO:0000313" key="3">
    <source>
        <dbReference type="EMBL" id="KAG2433917.1"/>
    </source>
</evidence>
<feature type="signal peptide" evidence="2">
    <location>
        <begin position="1"/>
        <end position="22"/>
    </location>
</feature>
<evidence type="ECO:0000313" key="4">
    <source>
        <dbReference type="Proteomes" id="UP000650467"/>
    </source>
</evidence>
<feature type="region of interest" description="Disordered" evidence="1">
    <location>
        <begin position="209"/>
        <end position="315"/>
    </location>
</feature>
<accession>A0A835VYF3</accession>
<protein>
    <submittedName>
        <fullName evidence="3">Uncharacterized protein</fullName>
    </submittedName>
</protein>
<dbReference type="Proteomes" id="UP000650467">
    <property type="component" value="Unassembled WGS sequence"/>
</dbReference>
<proteinExistence type="predicted"/>
<sequence>MSRAHGAIGRLLAATLSAGASAAEPAAAAALGGRAPRLLQHLSSQQRPTGPSSRGFCAQGASVPPGGHDPAADSPPRPRPAVGDLPRTRSVQQEQLAAGSDRDSVQAAGGQAAWPRRSPDAPPDPATRRGGRETMGSEREAEEAARMTIRHGSGKSAEVFMAGPEAAEAHHSNTAVKMVYQQQPSPYSEDVGTGTTSTAGVEQVARQYAETAGSSNEMARRGGPTDDVPELGGVSGVFAPRGEMGSDYGLRTPRQPFEHGAPPEAGGGVRSGSEVLGMGGGGSGSGGGGSGGGGSGGGGSGGGGGGGAAGSWPRQLVGNGVSETVKAGVGRLQEAYKVMFGGAPVDSDRAPDRSGAGGPKPGPAKPGDAGKGATPREGWNSP</sequence>
<dbReference type="OrthoDB" id="542816at2759"/>
<keyword evidence="2" id="KW-0732">Signal</keyword>
<evidence type="ECO:0000256" key="2">
    <source>
        <dbReference type="SAM" id="SignalP"/>
    </source>
</evidence>
<dbReference type="EMBL" id="JAEHOC010000018">
    <property type="protein sequence ID" value="KAG2433917.1"/>
    <property type="molecule type" value="Genomic_DNA"/>
</dbReference>
<feature type="compositionally biased region" description="Gly residues" evidence="1">
    <location>
        <begin position="277"/>
        <end position="309"/>
    </location>
</feature>
<feature type="region of interest" description="Disordered" evidence="1">
    <location>
        <begin position="342"/>
        <end position="382"/>
    </location>
</feature>
<name>A0A835VYF3_CHLIN</name>
<keyword evidence="4" id="KW-1185">Reference proteome</keyword>
<feature type="compositionally biased region" description="Polar residues" evidence="1">
    <location>
        <begin position="43"/>
        <end position="52"/>
    </location>
</feature>
<gene>
    <name evidence="3" type="ORF">HXX76_008269</name>
</gene>
<comment type="caution">
    <text evidence="3">The sequence shown here is derived from an EMBL/GenBank/DDBJ whole genome shotgun (WGS) entry which is preliminary data.</text>
</comment>
<evidence type="ECO:0000256" key="1">
    <source>
        <dbReference type="SAM" id="MobiDB-lite"/>
    </source>
</evidence>
<feature type="compositionally biased region" description="Basic and acidic residues" evidence="1">
    <location>
        <begin position="126"/>
        <end position="145"/>
    </location>
</feature>
<feature type="region of interest" description="Disordered" evidence="1">
    <location>
        <begin position="43"/>
        <end position="146"/>
    </location>
</feature>
<organism evidence="3 4">
    <name type="scientific">Chlamydomonas incerta</name>
    <dbReference type="NCBI Taxonomy" id="51695"/>
    <lineage>
        <taxon>Eukaryota</taxon>
        <taxon>Viridiplantae</taxon>
        <taxon>Chlorophyta</taxon>
        <taxon>core chlorophytes</taxon>
        <taxon>Chlorophyceae</taxon>
        <taxon>CS clade</taxon>
        <taxon>Chlamydomonadales</taxon>
        <taxon>Chlamydomonadaceae</taxon>
        <taxon>Chlamydomonas</taxon>
    </lineage>
</organism>
<reference evidence="3" key="1">
    <citation type="journal article" date="2020" name="bioRxiv">
        <title>Comparative genomics of Chlamydomonas.</title>
        <authorList>
            <person name="Craig R.J."/>
            <person name="Hasan A.R."/>
            <person name="Ness R.W."/>
            <person name="Keightley P.D."/>
        </authorList>
    </citation>
    <scope>NUCLEOTIDE SEQUENCE</scope>
    <source>
        <strain evidence="3">SAG 7.73</strain>
    </source>
</reference>